<evidence type="ECO:0000313" key="3">
    <source>
        <dbReference type="Proteomes" id="UP000265520"/>
    </source>
</evidence>
<feature type="compositionally biased region" description="Basic residues" evidence="1">
    <location>
        <begin position="71"/>
        <end position="96"/>
    </location>
</feature>
<protein>
    <submittedName>
        <fullName evidence="2">Uncharacterized protein</fullName>
    </submittedName>
</protein>
<gene>
    <name evidence="2" type="ORF">A2U01_0002862</name>
</gene>
<name>A0A392M412_9FABA</name>
<sequence>MGCSTRPIKGTFGPALGATIYALLYRRARYKPPTGGSTACSTVNHLLNGRFAGHQHFLINSSKNKTDQSNYHHHHHGHFIANQQRRRRPHRRHPNSPHREHDIVLSPVCSNEKQVPETDPRDGLETSLSSEDGEHVQVLTERQLGKRPQETQEIQQGPRLDAVERNQRPQRNNSPPRRHHRSGMPPRQENVSQRRPPLERPPQPSKKRDRTPPPREGITSPTTKKGKTNDRPEQRRHSPQGLALMARCWRATQQGLARHAYVPAASGSL</sequence>
<feature type="compositionally biased region" description="Basic and acidic residues" evidence="1">
    <location>
        <begin position="114"/>
        <end position="124"/>
    </location>
</feature>
<evidence type="ECO:0000256" key="1">
    <source>
        <dbReference type="SAM" id="MobiDB-lite"/>
    </source>
</evidence>
<feature type="compositionally biased region" description="Basic and acidic residues" evidence="1">
    <location>
        <begin position="227"/>
        <end position="236"/>
    </location>
</feature>
<feature type="region of interest" description="Disordered" evidence="1">
    <location>
        <begin position="64"/>
        <end position="246"/>
    </location>
</feature>
<dbReference type="EMBL" id="LXQA010003158">
    <property type="protein sequence ID" value="MCH82066.1"/>
    <property type="molecule type" value="Genomic_DNA"/>
</dbReference>
<proteinExistence type="predicted"/>
<dbReference type="Proteomes" id="UP000265520">
    <property type="component" value="Unassembled WGS sequence"/>
</dbReference>
<organism evidence="2 3">
    <name type="scientific">Trifolium medium</name>
    <dbReference type="NCBI Taxonomy" id="97028"/>
    <lineage>
        <taxon>Eukaryota</taxon>
        <taxon>Viridiplantae</taxon>
        <taxon>Streptophyta</taxon>
        <taxon>Embryophyta</taxon>
        <taxon>Tracheophyta</taxon>
        <taxon>Spermatophyta</taxon>
        <taxon>Magnoliopsida</taxon>
        <taxon>eudicotyledons</taxon>
        <taxon>Gunneridae</taxon>
        <taxon>Pentapetalae</taxon>
        <taxon>rosids</taxon>
        <taxon>fabids</taxon>
        <taxon>Fabales</taxon>
        <taxon>Fabaceae</taxon>
        <taxon>Papilionoideae</taxon>
        <taxon>50 kb inversion clade</taxon>
        <taxon>NPAAA clade</taxon>
        <taxon>Hologalegina</taxon>
        <taxon>IRL clade</taxon>
        <taxon>Trifolieae</taxon>
        <taxon>Trifolium</taxon>
    </lineage>
</organism>
<accession>A0A392M412</accession>
<evidence type="ECO:0000313" key="2">
    <source>
        <dbReference type="EMBL" id="MCH82066.1"/>
    </source>
</evidence>
<keyword evidence="3" id="KW-1185">Reference proteome</keyword>
<dbReference type="AlphaFoldDB" id="A0A392M412"/>
<reference evidence="2 3" key="1">
    <citation type="journal article" date="2018" name="Front. Plant Sci.">
        <title>Red Clover (Trifolium pratense) and Zigzag Clover (T. medium) - A Picture of Genomic Similarities and Differences.</title>
        <authorList>
            <person name="Dluhosova J."/>
            <person name="Istvanek J."/>
            <person name="Nedelnik J."/>
            <person name="Repkova J."/>
        </authorList>
    </citation>
    <scope>NUCLEOTIDE SEQUENCE [LARGE SCALE GENOMIC DNA]</scope>
    <source>
        <strain evidence="3">cv. 10/8</strain>
        <tissue evidence="2">Leaf</tissue>
    </source>
</reference>
<comment type="caution">
    <text evidence="2">The sequence shown here is derived from an EMBL/GenBank/DDBJ whole genome shotgun (WGS) entry which is preliminary data.</text>
</comment>